<dbReference type="SUPFAM" id="SSF48230">
    <property type="entry name" value="Chondroitin AC/alginate lyase"/>
    <property type="match status" value="1"/>
</dbReference>
<evidence type="ECO:0000313" key="1">
    <source>
        <dbReference type="EMBL" id="EMR63907.1"/>
    </source>
</evidence>
<dbReference type="OMA" id="GHAMLDF"/>
<dbReference type="AlphaFoldDB" id="M7SIB0"/>
<dbReference type="GO" id="GO:0016829">
    <property type="term" value="F:lyase activity"/>
    <property type="evidence" value="ECO:0007669"/>
    <property type="project" value="UniProtKB-KW"/>
</dbReference>
<dbReference type="GO" id="GO:0042597">
    <property type="term" value="C:periplasmic space"/>
    <property type="evidence" value="ECO:0007669"/>
    <property type="project" value="InterPro"/>
</dbReference>
<sequence>MLLLRLTALYGVLAHGLVHPGLLHTADDITRIQGFVNDGTEPWLTGWNKLEARANADYSPNPVETVYRGTGSPENYANLFRDAAAAYANAVHWSISGDETRAQAAIAILDGWSSTLKAIDGSSDKYLASGLYGYQLANAGELMRDYEGWTGLPALVDMLVAVFYPMNRRFFLEHNDAAVDHYWANWDLCNICTMHAVGVLSDNQTMVDEAITYFKTGEGNGAIEKAIWTTYEEEDTGKILGQIQEAGRDQGHTMLDIALLGILAQQSYNQGDDLFAYLDNRILAGAEYAAKYNLGNDVPYTTYVNSDVTQDVISDASRGNIRPAWELIYNHYGVLKGLDASWSQQYRDLVVDNGGGAEGGGGDYGTGSGGYDQLGFGTLLYRLE</sequence>
<evidence type="ECO:0000313" key="2">
    <source>
        <dbReference type="Proteomes" id="UP000012174"/>
    </source>
</evidence>
<dbReference type="OrthoDB" id="5302720at2759"/>
<dbReference type="KEGG" id="ela:UCREL1_9142"/>
<dbReference type="Proteomes" id="UP000012174">
    <property type="component" value="Unassembled WGS sequence"/>
</dbReference>
<dbReference type="Gene3D" id="1.50.10.100">
    <property type="entry name" value="Chondroitin AC/alginate lyase"/>
    <property type="match status" value="1"/>
</dbReference>
<proteinExistence type="predicted"/>
<name>M7SIB0_EUTLA</name>
<protein>
    <submittedName>
        <fullName evidence="1">Putative gpi anchored protein</fullName>
    </submittedName>
</protein>
<dbReference type="InterPro" id="IPR008929">
    <property type="entry name" value="Chondroitin_lyas"/>
</dbReference>
<accession>M7SIB0</accession>
<dbReference type="HOGENOM" id="CLU_038125_1_0_1"/>
<keyword evidence="2" id="KW-1185">Reference proteome</keyword>
<gene>
    <name evidence="1" type="ORF">UCREL1_9142</name>
</gene>
<organism evidence="1 2">
    <name type="scientific">Eutypa lata (strain UCR-EL1)</name>
    <name type="common">Grapevine dieback disease fungus</name>
    <name type="synonym">Eutypa armeniacae</name>
    <dbReference type="NCBI Taxonomy" id="1287681"/>
    <lineage>
        <taxon>Eukaryota</taxon>
        <taxon>Fungi</taxon>
        <taxon>Dikarya</taxon>
        <taxon>Ascomycota</taxon>
        <taxon>Pezizomycotina</taxon>
        <taxon>Sordariomycetes</taxon>
        <taxon>Xylariomycetidae</taxon>
        <taxon>Xylariales</taxon>
        <taxon>Diatrypaceae</taxon>
        <taxon>Eutypa</taxon>
    </lineage>
</organism>
<reference evidence="2" key="1">
    <citation type="journal article" date="2013" name="Genome Announc.">
        <title>Draft genome sequence of the grapevine dieback fungus Eutypa lata UCR-EL1.</title>
        <authorList>
            <person name="Blanco-Ulate B."/>
            <person name="Rolshausen P.E."/>
            <person name="Cantu D."/>
        </authorList>
    </citation>
    <scope>NUCLEOTIDE SEQUENCE [LARGE SCALE GENOMIC DNA]</scope>
    <source>
        <strain evidence="2">UCR-EL1</strain>
    </source>
</reference>
<dbReference type="eggNOG" id="ENOG502QVUY">
    <property type="taxonomic scope" value="Eukaryota"/>
</dbReference>
<dbReference type="EMBL" id="KB707141">
    <property type="protein sequence ID" value="EMR63907.1"/>
    <property type="molecule type" value="Genomic_DNA"/>
</dbReference>